<keyword evidence="2" id="KW-1185">Reference proteome</keyword>
<dbReference type="GeneID" id="54781884"/>
<proteinExistence type="predicted"/>
<sequence length="424" mass="49007">MSNVSDVNPPTVDTSCDALKRVEDSYYQISPKKLKAATKDFGRYFVEMINHYLQQPIRYCNSFADFHLDIDPKYRDSFDFHRLYYASHTVYDHERKKEIKTLVARWKQLRQQVQLYQTNRAPKTDAGKKYHAVCLQLVRKRTNLEVLTKQSSPDANAQLYLTKAIATLESTLAELKRQSKQKTERSEFSAMDSHLEDLAHLKRTHSLIKQKFHMLKVSVTSRPYFYDETSFNGYFLYQNHRLESLYKYVLRWLVEGVFSTEETEAFADEIPPDYFNDVRRVFGNTLLRAGPFNYKPSGSANGEEDPIKMALLEHEASLWKASDIVTKFSFPSNGPVYSNHGLAIFRSSTKDELSLEEPKQHFDNPDQVTVKNLDFSLAKGGGFRVLIMYSYEGNAPRTSNITPYGVTTMTILRQTKGQCGKKHD</sequence>
<dbReference type="EMBL" id="SWFT01000102">
    <property type="protein sequence ID" value="KAA8901524.1"/>
    <property type="molecule type" value="Genomic_DNA"/>
</dbReference>
<protein>
    <submittedName>
        <fullName evidence="1">Uncharacterized protein</fullName>
    </submittedName>
</protein>
<dbReference type="VEuPathDB" id="FungiDB:DIURU_003233"/>
<dbReference type="RefSeq" id="XP_034012005.1">
    <property type="nucleotide sequence ID" value="XM_034155973.1"/>
</dbReference>
<comment type="caution">
    <text evidence="1">The sequence shown here is derived from an EMBL/GenBank/DDBJ whole genome shotgun (WGS) entry which is preliminary data.</text>
</comment>
<dbReference type="AlphaFoldDB" id="A0A642URA4"/>
<accession>A0A642URA4</accession>
<dbReference type="Proteomes" id="UP000449547">
    <property type="component" value="Unassembled WGS sequence"/>
</dbReference>
<name>A0A642URA4_DIURU</name>
<organism evidence="1 2">
    <name type="scientific">Diutina rugosa</name>
    <name type="common">Yeast</name>
    <name type="synonym">Candida rugosa</name>
    <dbReference type="NCBI Taxonomy" id="5481"/>
    <lineage>
        <taxon>Eukaryota</taxon>
        <taxon>Fungi</taxon>
        <taxon>Dikarya</taxon>
        <taxon>Ascomycota</taxon>
        <taxon>Saccharomycotina</taxon>
        <taxon>Pichiomycetes</taxon>
        <taxon>Debaryomycetaceae</taxon>
        <taxon>Diutina</taxon>
    </lineage>
</organism>
<evidence type="ECO:0000313" key="2">
    <source>
        <dbReference type="Proteomes" id="UP000449547"/>
    </source>
</evidence>
<reference evidence="1 2" key="1">
    <citation type="submission" date="2019-07" db="EMBL/GenBank/DDBJ databases">
        <title>Genome assembly of two rare yeast pathogens: Diutina rugosa and Trichomonascus ciferrii.</title>
        <authorList>
            <person name="Mixao V."/>
            <person name="Saus E."/>
            <person name="Hansen A."/>
            <person name="Lass-Flor C."/>
            <person name="Gabaldon T."/>
        </authorList>
    </citation>
    <scope>NUCLEOTIDE SEQUENCE [LARGE SCALE GENOMIC DNA]</scope>
    <source>
        <strain evidence="1 2">CBS 613</strain>
    </source>
</reference>
<evidence type="ECO:0000313" key="1">
    <source>
        <dbReference type="EMBL" id="KAA8901524.1"/>
    </source>
</evidence>
<gene>
    <name evidence="1" type="ORF">DIURU_003233</name>
</gene>